<evidence type="ECO:0000256" key="4">
    <source>
        <dbReference type="ARBA" id="ARBA00014618"/>
    </source>
</evidence>
<keyword evidence="7 11" id="KW-0547">Nucleotide-binding</keyword>
<dbReference type="Gene3D" id="3.30.590.50">
    <property type="match status" value="2"/>
</dbReference>
<evidence type="ECO:0000256" key="8">
    <source>
        <dbReference type="ARBA" id="ARBA00022840"/>
    </source>
</evidence>
<dbReference type="EMBL" id="JABSTR010000011">
    <property type="protein sequence ID" value="KAH9381465.1"/>
    <property type="molecule type" value="Genomic_DNA"/>
</dbReference>
<dbReference type="SUPFAM" id="SSF55931">
    <property type="entry name" value="Glutamine synthetase/guanido kinase"/>
    <property type="match status" value="1"/>
</dbReference>
<comment type="similarity">
    <text evidence="2 11">Belongs to the glutamate--cysteine ligase type 3 family.</text>
</comment>
<gene>
    <name evidence="13" type="ORF">HPB48_016978</name>
</gene>
<proteinExistence type="inferred from homology"/>
<accession>A0A9J6H386</accession>
<dbReference type="InterPro" id="IPR014746">
    <property type="entry name" value="Gln_synth/guanido_kin_cat_dom"/>
</dbReference>
<dbReference type="GO" id="GO:0004357">
    <property type="term" value="F:glutamate-cysteine ligase activity"/>
    <property type="evidence" value="ECO:0007669"/>
    <property type="project" value="UniProtKB-UniRule"/>
</dbReference>
<dbReference type="Proteomes" id="UP000821853">
    <property type="component" value="Chromosome 9"/>
</dbReference>
<keyword evidence="6 11" id="KW-0317">Glutathione biosynthesis</keyword>
<reference evidence="13 14" key="1">
    <citation type="journal article" date="2020" name="Cell">
        <title>Large-Scale Comparative Analyses of Tick Genomes Elucidate Their Genetic Diversity and Vector Capacities.</title>
        <authorList>
            <consortium name="Tick Genome and Microbiome Consortium (TIGMIC)"/>
            <person name="Jia N."/>
            <person name="Wang J."/>
            <person name="Shi W."/>
            <person name="Du L."/>
            <person name="Sun Y."/>
            <person name="Zhan W."/>
            <person name="Jiang J.F."/>
            <person name="Wang Q."/>
            <person name="Zhang B."/>
            <person name="Ji P."/>
            <person name="Bell-Sakyi L."/>
            <person name="Cui X.M."/>
            <person name="Yuan T.T."/>
            <person name="Jiang B.G."/>
            <person name="Yang W.F."/>
            <person name="Lam T.T."/>
            <person name="Chang Q.C."/>
            <person name="Ding S.J."/>
            <person name="Wang X.J."/>
            <person name="Zhu J.G."/>
            <person name="Ruan X.D."/>
            <person name="Zhao L."/>
            <person name="Wei J.T."/>
            <person name="Ye R.Z."/>
            <person name="Que T.C."/>
            <person name="Du C.H."/>
            <person name="Zhou Y.H."/>
            <person name="Cheng J.X."/>
            <person name="Dai P.F."/>
            <person name="Guo W.B."/>
            <person name="Han X.H."/>
            <person name="Huang E.J."/>
            <person name="Li L.F."/>
            <person name="Wei W."/>
            <person name="Gao Y.C."/>
            <person name="Liu J.Z."/>
            <person name="Shao H.Z."/>
            <person name="Wang X."/>
            <person name="Wang C.C."/>
            <person name="Yang T.C."/>
            <person name="Huo Q.B."/>
            <person name="Li W."/>
            <person name="Chen H.Y."/>
            <person name="Chen S.E."/>
            <person name="Zhou L.G."/>
            <person name="Ni X.B."/>
            <person name="Tian J.H."/>
            <person name="Sheng Y."/>
            <person name="Liu T."/>
            <person name="Pan Y.S."/>
            <person name="Xia L.Y."/>
            <person name="Li J."/>
            <person name="Zhao F."/>
            <person name="Cao W.C."/>
        </authorList>
    </citation>
    <scope>NUCLEOTIDE SEQUENCE [LARGE SCALE GENOMIC DNA]</scope>
    <source>
        <strain evidence="13">HaeL-2018</strain>
    </source>
</reference>
<feature type="chain" id="PRO_5039921308" description="Glutamate--cysteine ligase" evidence="12">
    <location>
        <begin position="22"/>
        <end position="688"/>
    </location>
</feature>
<dbReference type="InterPro" id="IPR004308">
    <property type="entry name" value="GCS"/>
</dbReference>
<keyword evidence="8 11" id="KW-0067">ATP-binding</keyword>
<dbReference type="FunFam" id="3.30.590.50:FF:000001">
    <property type="entry name" value="Glutamate-cysteine ligase Gcs1"/>
    <property type="match status" value="1"/>
</dbReference>
<dbReference type="GO" id="GO:0005524">
    <property type="term" value="F:ATP binding"/>
    <property type="evidence" value="ECO:0007669"/>
    <property type="project" value="UniProtKB-UniRule"/>
</dbReference>
<evidence type="ECO:0000256" key="1">
    <source>
        <dbReference type="ARBA" id="ARBA00005006"/>
    </source>
</evidence>
<dbReference type="OMA" id="IAHMFIR"/>
<evidence type="ECO:0000313" key="14">
    <source>
        <dbReference type="Proteomes" id="UP000821853"/>
    </source>
</evidence>
<dbReference type="FunFam" id="3.30.590.50:FF:000002">
    <property type="entry name" value="Glutamate--cysteine ligase catalytic subunit"/>
    <property type="match status" value="1"/>
</dbReference>
<dbReference type="AlphaFoldDB" id="A0A9J6H386"/>
<dbReference type="GO" id="GO:0017109">
    <property type="term" value="C:glutamate-cysteine ligase complex"/>
    <property type="evidence" value="ECO:0007669"/>
    <property type="project" value="TreeGrafter"/>
</dbReference>
<evidence type="ECO:0000256" key="5">
    <source>
        <dbReference type="ARBA" id="ARBA00022598"/>
    </source>
</evidence>
<organism evidence="13 14">
    <name type="scientific">Haemaphysalis longicornis</name>
    <name type="common">Bush tick</name>
    <dbReference type="NCBI Taxonomy" id="44386"/>
    <lineage>
        <taxon>Eukaryota</taxon>
        <taxon>Metazoa</taxon>
        <taxon>Ecdysozoa</taxon>
        <taxon>Arthropoda</taxon>
        <taxon>Chelicerata</taxon>
        <taxon>Arachnida</taxon>
        <taxon>Acari</taxon>
        <taxon>Parasitiformes</taxon>
        <taxon>Ixodida</taxon>
        <taxon>Ixodoidea</taxon>
        <taxon>Ixodidae</taxon>
        <taxon>Haemaphysalinae</taxon>
        <taxon>Haemaphysalis</taxon>
    </lineage>
</organism>
<dbReference type="Gene3D" id="1.10.8.960">
    <property type="match status" value="1"/>
</dbReference>
<evidence type="ECO:0000256" key="2">
    <source>
        <dbReference type="ARBA" id="ARBA00008100"/>
    </source>
</evidence>
<dbReference type="Pfam" id="PF03074">
    <property type="entry name" value="GCS"/>
    <property type="match status" value="1"/>
</dbReference>
<evidence type="ECO:0000256" key="6">
    <source>
        <dbReference type="ARBA" id="ARBA00022684"/>
    </source>
</evidence>
<name>A0A9J6H386_HAELO</name>
<dbReference type="VEuPathDB" id="VectorBase:HLOH_051146"/>
<evidence type="ECO:0000313" key="13">
    <source>
        <dbReference type="EMBL" id="KAH9381465.1"/>
    </source>
</evidence>
<evidence type="ECO:0000256" key="11">
    <source>
        <dbReference type="RuleBase" id="RU367135"/>
    </source>
</evidence>
<dbReference type="FunFam" id="1.10.8.960:FF:000001">
    <property type="entry name" value="Glutamate--cysteine ligase catalytic subunit"/>
    <property type="match status" value="1"/>
</dbReference>
<keyword evidence="5 11" id="KW-0436">Ligase</keyword>
<evidence type="ECO:0000256" key="10">
    <source>
        <dbReference type="ARBA" id="ARBA00032122"/>
    </source>
</evidence>
<keyword evidence="12" id="KW-0732">Signal</keyword>
<dbReference type="GO" id="GO:0006750">
    <property type="term" value="P:glutathione biosynthetic process"/>
    <property type="evidence" value="ECO:0007669"/>
    <property type="project" value="UniProtKB-UniRule"/>
</dbReference>
<comment type="catalytic activity">
    <reaction evidence="11">
        <text>L-cysteine + L-glutamate + ATP = gamma-L-glutamyl-L-cysteine + ADP + phosphate + H(+)</text>
        <dbReference type="Rhea" id="RHEA:13285"/>
        <dbReference type="ChEBI" id="CHEBI:15378"/>
        <dbReference type="ChEBI" id="CHEBI:29985"/>
        <dbReference type="ChEBI" id="CHEBI:30616"/>
        <dbReference type="ChEBI" id="CHEBI:35235"/>
        <dbReference type="ChEBI" id="CHEBI:43474"/>
        <dbReference type="ChEBI" id="CHEBI:58173"/>
        <dbReference type="ChEBI" id="CHEBI:456216"/>
        <dbReference type="EC" id="6.3.2.2"/>
    </reaction>
</comment>
<evidence type="ECO:0000256" key="12">
    <source>
        <dbReference type="SAM" id="SignalP"/>
    </source>
</evidence>
<protein>
    <recommendedName>
        <fullName evidence="4 11">Glutamate--cysteine ligase</fullName>
        <ecNumber evidence="3 11">6.3.2.2</ecNumber>
    </recommendedName>
    <alternativeName>
        <fullName evidence="10 11">Gamma-ECS</fullName>
    </alternativeName>
    <alternativeName>
        <fullName evidence="9 11">Gamma-glutamylcysteine synthetase</fullName>
    </alternativeName>
</protein>
<comment type="caution">
    <text evidence="13">The sequence shown here is derived from an EMBL/GenBank/DDBJ whole genome shotgun (WGS) entry which is preliminary data.</text>
</comment>
<keyword evidence="14" id="KW-1185">Reference proteome</keyword>
<evidence type="ECO:0000256" key="9">
    <source>
        <dbReference type="ARBA" id="ARBA00030585"/>
    </source>
</evidence>
<dbReference type="PANTHER" id="PTHR11164">
    <property type="entry name" value="GLUTAMATE CYSTEINE LIGASE"/>
    <property type="match status" value="1"/>
</dbReference>
<dbReference type="PANTHER" id="PTHR11164:SF0">
    <property type="entry name" value="GLUTAMATE--CYSTEINE LIGASE CATALYTIC SUBUNIT"/>
    <property type="match status" value="1"/>
</dbReference>
<dbReference type="EC" id="6.3.2.2" evidence="3 11"/>
<feature type="signal peptide" evidence="12">
    <location>
        <begin position="1"/>
        <end position="21"/>
    </location>
</feature>
<evidence type="ECO:0000256" key="3">
    <source>
        <dbReference type="ARBA" id="ARBA00012220"/>
    </source>
</evidence>
<evidence type="ECO:0000256" key="7">
    <source>
        <dbReference type="ARBA" id="ARBA00022741"/>
    </source>
</evidence>
<dbReference type="OrthoDB" id="7939818at2759"/>
<sequence length="688" mass="78032">MPLLALRALSAHALLLSSATCRIGRRLTAKARAIDSGMGLLSEGSPLSWPETKKLANHVREHAATQFINLYHRLKDRENDCLKWGDEVEYMIVYFDHDKKTAQVSLRANDLLPILQEKERRDPVNVKSLWRPEFGAYMIEGTPGQPYGSLISHFNVVEANMKERRREVIAHLKPGEELLCLTTFPRLGCPNFTHPVYQPHPKDSNMRSLFFPDEATFPGHPRFRTLVRNIRERRGKKVVINVPIFKDKNTVSPFVDDFAKLGDDGEAAKAALPDHVYMDSMGFGMGNCCLQVTFQACNIDEARILYDQLAPVCPIMLALSAASPVFRGYLTERDCRWNVIVSSVDDRTDEELGLKPLRENKFVIRKSRYSTIECYISSLGEKYNDVKVVYDQEIYNKLRSADIDPLLAQHIAHLFIRDPISVFSEKVHQSDEEDSDHFENLQSTNWHSMRFKPPPPNSSIGWRVEFRPTEIQMTEFENAAYVVFVVLLTRVILSYKLNFLIPISKVDENMEAAQKRNAAQTGKFWFRSDVLTCQSPPILSSNLSPGVEHQNYLTKMSINEIINGKAGEFPGLVPLIRTFLSSMDVDVDTQCTIQQYLNLIQKRASGDLMTTASWIRKFVTTHPDYKQDSVVSERINYDLLQEMSRIQQGFVSATELFGTSSKTKANIPSAILNATGVPSAAAKHSSNY</sequence>
<comment type="pathway">
    <text evidence="1 11">Sulfur metabolism; glutathione biosynthesis; glutathione from L-cysteine and L-glutamate: step 1/2.</text>
</comment>